<proteinExistence type="predicted"/>
<protein>
    <submittedName>
        <fullName evidence="3">Tyrosine-protein kinase receptor UFO-like</fullName>
    </submittedName>
</protein>
<dbReference type="AlphaFoldDB" id="A0A6I9PTB0"/>
<dbReference type="KEGG" id="ncc:104964330"/>
<dbReference type="PROSITE" id="PS50835">
    <property type="entry name" value="IG_LIKE"/>
    <property type="match status" value="1"/>
</dbReference>
<dbReference type="Proteomes" id="UP000504611">
    <property type="component" value="Unplaced"/>
</dbReference>
<dbReference type="Pfam" id="PF13927">
    <property type="entry name" value="Ig_3"/>
    <property type="match status" value="1"/>
</dbReference>
<dbReference type="InterPro" id="IPR036179">
    <property type="entry name" value="Ig-like_dom_sf"/>
</dbReference>
<dbReference type="RefSeq" id="XP_010791377.1">
    <property type="nucleotide sequence ID" value="XM_010793075.1"/>
</dbReference>
<accession>A0A6I9PTB0</accession>
<evidence type="ECO:0000259" key="1">
    <source>
        <dbReference type="PROSITE" id="PS50835"/>
    </source>
</evidence>
<sequence>MGAYRCAVLSESHQTMSEEGSIQLEGLPHFSVEPQHTSMVANVSLSLSCMAHGPPDPVRVIWLQDGAPLNSLKDPVALSPSTLNIT</sequence>
<dbReference type="InterPro" id="IPR013783">
    <property type="entry name" value="Ig-like_fold"/>
</dbReference>
<organism evidence="2 3">
    <name type="scientific">Notothenia coriiceps</name>
    <name type="common">black rockcod</name>
    <dbReference type="NCBI Taxonomy" id="8208"/>
    <lineage>
        <taxon>Eukaryota</taxon>
        <taxon>Metazoa</taxon>
        <taxon>Chordata</taxon>
        <taxon>Craniata</taxon>
        <taxon>Vertebrata</taxon>
        <taxon>Euteleostomi</taxon>
        <taxon>Actinopterygii</taxon>
        <taxon>Neopterygii</taxon>
        <taxon>Teleostei</taxon>
        <taxon>Neoteleostei</taxon>
        <taxon>Acanthomorphata</taxon>
        <taxon>Eupercaria</taxon>
        <taxon>Perciformes</taxon>
        <taxon>Notothenioidei</taxon>
        <taxon>Nototheniidae</taxon>
        <taxon>Notothenia</taxon>
    </lineage>
</organism>
<feature type="domain" description="Ig-like" evidence="1">
    <location>
        <begin position="28"/>
        <end position="86"/>
    </location>
</feature>
<keyword evidence="2" id="KW-1185">Reference proteome</keyword>
<gene>
    <name evidence="3" type="primary">LOC104964330</name>
</gene>
<evidence type="ECO:0000313" key="3">
    <source>
        <dbReference type="RefSeq" id="XP_010791377.1"/>
    </source>
</evidence>
<evidence type="ECO:0000313" key="2">
    <source>
        <dbReference type="Proteomes" id="UP000504611"/>
    </source>
</evidence>
<name>A0A6I9PTB0_9TELE</name>
<dbReference type="SUPFAM" id="SSF48726">
    <property type="entry name" value="Immunoglobulin"/>
    <property type="match status" value="1"/>
</dbReference>
<dbReference type="GeneID" id="104964330"/>
<dbReference type="Gene3D" id="2.60.40.10">
    <property type="entry name" value="Immunoglobulins"/>
    <property type="match status" value="1"/>
</dbReference>
<reference evidence="3" key="1">
    <citation type="submission" date="2025-08" db="UniProtKB">
        <authorList>
            <consortium name="RefSeq"/>
        </authorList>
    </citation>
    <scope>IDENTIFICATION</scope>
    <source>
        <tissue evidence="3">Muscle</tissue>
    </source>
</reference>
<dbReference type="InterPro" id="IPR007110">
    <property type="entry name" value="Ig-like_dom"/>
</dbReference>
<feature type="non-terminal residue" evidence="3">
    <location>
        <position position="86"/>
    </location>
</feature>
<dbReference type="OrthoDB" id="4062651at2759"/>